<protein>
    <submittedName>
        <fullName evidence="2">Uncharacterized protein</fullName>
    </submittedName>
</protein>
<gene>
    <name evidence="2" type="ORF">IWZ03DRAFT_165786</name>
</gene>
<feature type="region of interest" description="Disordered" evidence="1">
    <location>
        <begin position="52"/>
        <end position="74"/>
    </location>
</feature>
<feature type="compositionally biased region" description="Polar residues" evidence="1">
    <location>
        <begin position="172"/>
        <end position="191"/>
    </location>
</feature>
<evidence type="ECO:0000313" key="3">
    <source>
        <dbReference type="Proteomes" id="UP001363622"/>
    </source>
</evidence>
<feature type="region of interest" description="Disordered" evidence="1">
    <location>
        <begin position="151"/>
        <end position="193"/>
    </location>
</feature>
<feature type="compositionally biased region" description="Polar residues" evidence="1">
    <location>
        <begin position="52"/>
        <end position="72"/>
    </location>
</feature>
<keyword evidence="3" id="KW-1185">Reference proteome</keyword>
<sequence>MCISSPQCLGRETSTCGVLRCSGGSACFGGAVSYVADFQRRSITTAEVSQSMVTRTQVSHPRPTNTLHSTGSVVRPPEQALSRHRPYCQCRAQQQHDGLTLLITAVPTLFSTWRHPDRIPLLSALLLLSRLRSGIPPHRHCARARWSPEGPFLSPSLSPSPSLSSSPSPQSATAPRSDSSPTHRPPLTSSPARVAIESDDRFRRFVLGR</sequence>
<comment type="caution">
    <text evidence="2">The sequence shown here is derived from an EMBL/GenBank/DDBJ whole genome shotgun (WGS) entry which is preliminary data.</text>
</comment>
<evidence type="ECO:0000256" key="1">
    <source>
        <dbReference type="SAM" id="MobiDB-lite"/>
    </source>
</evidence>
<organism evidence="2 3">
    <name type="scientific">Phyllosticta citriasiana</name>
    <dbReference type="NCBI Taxonomy" id="595635"/>
    <lineage>
        <taxon>Eukaryota</taxon>
        <taxon>Fungi</taxon>
        <taxon>Dikarya</taxon>
        <taxon>Ascomycota</taxon>
        <taxon>Pezizomycotina</taxon>
        <taxon>Dothideomycetes</taxon>
        <taxon>Dothideomycetes incertae sedis</taxon>
        <taxon>Botryosphaeriales</taxon>
        <taxon>Phyllostictaceae</taxon>
        <taxon>Phyllosticta</taxon>
    </lineage>
</organism>
<name>A0ABR1KTC1_9PEZI</name>
<feature type="compositionally biased region" description="Low complexity" evidence="1">
    <location>
        <begin position="151"/>
        <end position="171"/>
    </location>
</feature>
<evidence type="ECO:0000313" key="2">
    <source>
        <dbReference type="EMBL" id="KAK7519152.1"/>
    </source>
</evidence>
<dbReference type="EMBL" id="JBBPHU010000004">
    <property type="protein sequence ID" value="KAK7519152.1"/>
    <property type="molecule type" value="Genomic_DNA"/>
</dbReference>
<dbReference type="Proteomes" id="UP001363622">
    <property type="component" value="Unassembled WGS sequence"/>
</dbReference>
<reference evidence="2 3" key="1">
    <citation type="submission" date="2024-04" db="EMBL/GenBank/DDBJ databases">
        <title>Phyllosticta paracitricarpa is synonymous to the EU quarantine fungus P. citricarpa based on phylogenomic analyses.</title>
        <authorList>
            <consortium name="Lawrence Berkeley National Laboratory"/>
            <person name="Van Ingen-Buijs V.A."/>
            <person name="Van Westerhoven A.C."/>
            <person name="Haridas S."/>
            <person name="Skiadas P."/>
            <person name="Martin F."/>
            <person name="Groenewald J.Z."/>
            <person name="Crous P.W."/>
            <person name="Seidl M.F."/>
        </authorList>
    </citation>
    <scope>NUCLEOTIDE SEQUENCE [LARGE SCALE GENOMIC DNA]</scope>
    <source>
        <strain evidence="2 3">CBS 123371</strain>
    </source>
</reference>
<proteinExistence type="predicted"/>
<accession>A0ABR1KTC1</accession>